<evidence type="ECO:0000313" key="1">
    <source>
        <dbReference type="EMBL" id="MCC2125197.1"/>
    </source>
</evidence>
<dbReference type="InterPro" id="IPR025664">
    <property type="entry name" value="Spore_III_AC/AD"/>
</dbReference>
<reference evidence="1 2" key="1">
    <citation type="submission" date="2021-10" db="EMBL/GenBank/DDBJ databases">
        <title>Anaerobic single-cell dispensing facilitates the cultivation of human gut bacteria.</title>
        <authorList>
            <person name="Afrizal A."/>
        </authorList>
    </citation>
    <scope>NUCLEOTIDE SEQUENCE [LARGE SCALE GENOMIC DNA]</scope>
    <source>
        <strain evidence="1 2">CLA-AA-H276</strain>
    </source>
</reference>
<protein>
    <submittedName>
        <fullName evidence="1">Stage III sporulation protein AD</fullName>
    </submittedName>
</protein>
<proteinExistence type="predicted"/>
<comment type="caution">
    <text evidence="1">The sequence shown here is derived from an EMBL/GenBank/DDBJ whole genome shotgun (WGS) entry which is preliminary data.</text>
</comment>
<dbReference type="RefSeq" id="WP_118770171.1">
    <property type="nucleotide sequence ID" value="NZ_JAJEPS010000002.1"/>
</dbReference>
<dbReference type="AlphaFoldDB" id="A0AAE3D9Y0"/>
<dbReference type="Pfam" id="PF06686">
    <property type="entry name" value="SpoIIIAC"/>
    <property type="match status" value="2"/>
</dbReference>
<keyword evidence="2" id="KW-1185">Reference proteome</keyword>
<dbReference type="EMBL" id="JAJEPS010000002">
    <property type="protein sequence ID" value="MCC2125197.1"/>
    <property type="molecule type" value="Genomic_DNA"/>
</dbReference>
<evidence type="ECO:0000313" key="2">
    <source>
        <dbReference type="Proteomes" id="UP001198220"/>
    </source>
</evidence>
<accession>A0AAE3D9Y0</accession>
<gene>
    <name evidence="1" type="ORF">LKD36_03275</name>
</gene>
<sequence>MIKIALIGIVGILLALQIKAVKSEYAVYLCMGVSLLIFMGVTEQLQIIVDAIQAIETYLPLDQRYIKILLKIVGITYIAEFSSDLCKDAGYQTIAGQIQIFGKLSVLAVSMPVLLALLDVIQNFLGA</sequence>
<organism evidence="1 2">
    <name type="scientific">Hominiventricola filiformis</name>
    <dbReference type="NCBI Taxonomy" id="2885352"/>
    <lineage>
        <taxon>Bacteria</taxon>
        <taxon>Bacillati</taxon>
        <taxon>Bacillota</taxon>
        <taxon>Clostridia</taxon>
        <taxon>Lachnospirales</taxon>
        <taxon>Lachnospiraceae</taxon>
        <taxon>Hominiventricola</taxon>
    </lineage>
</organism>
<dbReference type="Proteomes" id="UP001198220">
    <property type="component" value="Unassembled WGS sequence"/>
</dbReference>
<name>A0AAE3D9Y0_9FIRM</name>